<gene>
    <name evidence="5" type="ORF">HINF_LOCUS6655</name>
</gene>
<reference evidence="5 6" key="1">
    <citation type="submission" date="2024-07" db="EMBL/GenBank/DDBJ databases">
        <authorList>
            <person name="Akdeniz Z."/>
        </authorList>
    </citation>
    <scope>NUCLEOTIDE SEQUENCE [LARGE SCALE GENOMIC DNA]</scope>
</reference>
<dbReference type="EMBL" id="CAXDID020000013">
    <property type="protein sequence ID" value="CAL5981437.1"/>
    <property type="molecule type" value="Genomic_DNA"/>
</dbReference>
<keyword evidence="3" id="KW-0547">Nucleotide-binding</keyword>
<proteinExistence type="inferred from homology"/>
<protein>
    <submittedName>
        <fullName evidence="5">Tubulin</fullName>
    </submittedName>
</protein>
<evidence type="ECO:0000256" key="3">
    <source>
        <dbReference type="ARBA" id="ARBA00022741"/>
    </source>
</evidence>
<organism evidence="5 6">
    <name type="scientific">Hexamita inflata</name>
    <dbReference type="NCBI Taxonomy" id="28002"/>
    <lineage>
        <taxon>Eukaryota</taxon>
        <taxon>Metamonada</taxon>
        <taxon>Diplomonadida</taxon>
        <taxon>Hexamitidae</taxon>
        <taxon>Hexamitinae</taxon>
        <taxon>Hexamita</taxon>
    </lineage>
</organism>
<dbReference type="Gene3D" id="1.10.287.600">
    <property type="entry name" value="Helix hairpin bin"/>
    <property type="match status" value="1"/>
</dbReference>
<evidence type="ECO:0000256" key="1">
    <source>
        <dbReference type="ARBA" id="ARBA00009636"/>
    </source>
</evidence>
<comment type="similarity">
    <text evidence="1">Belongs to the tubulin family.</text>
</comment>
<dbReference type="InterPro" id="IPR008280">
    <property type="entry name" value="Tub_FtsZ_C"/>
</dbReference>
<evidence type="ECO:0000256" key="4">
    <source>
        <dbReference type="ARBA" id="ARBA00023134"/>
    </source>
</evidence>
<sequence>MYRRRAFTKCYHAEGMDQQEFVDSLDLLQKLVQEYEQK</sequence>
<accession>A0ABP1H1B1</accession>
<name>A0ABP1H1B1_9EUKA</name>
<evidence type="ECO:0000256" key="2">
    <source>
        <dbReference type="ARBA" id="ARBA00022701"/>
    </source>
</evidence>
<dbReference type="SUPFAM" id="SSF55307">
    <property type="entry name" value="Tubulin C-terminal domain-like"/>
    <property type="match status" value="1"/>
</dbReference>
<evidence type="ECO:0000313" key="6">
    <source>
        <dbReference type="Proteomes" id="UP001642409"/>
    </source>
</evidence>
<keyword evidence="6" id="KW-1185">Reference proteome</keyword>
<comment type="caution">
    <text evidence="5">The sequence shown here is derived from an EMBL/GenBank/DDBJ whole genome shotgun (WGS) entry which is preliminary data.</text>
</comment>
<dbReference type="Proteomes" id="UP001642409">
    <property type="component" value="Unassembled WGS sequence"/>
</dbReference>
<dbReference type="InterPro" id="IPR023123">
    <property type="entry name" value="Tubulin_C"/>
</dbReference>
<keyword evidence="2" id="KW-0493">Microtubule</keyword>
<keyword evidence="4" id="KW-0342">GTP-binding</keyword>
<evidence type="ECO:0000313" key="5">
    <source>
        <dbReference type="EMBL" id="CAL5981437.1"/>
    </source>
</evidence>